<keyword evidence="1" id="KW-0812">Transmembrane</keyword>
<dbReference type="EMBL" id="LSZF01000026">
    <property type="protein sequence ID" value="OWM34400.1"/>
    <property type="molecule type" value="Genomic_DNA"/>
</dbReference>
<comment type="caution">
    <text evidence="3">The sequence shown here is derived from an EMBL/GenBank/DDBJ whole genome shotgun (WGS) entry which is preliminary data.</text>
</comment>
<feature type="chain" id="PRO_5032849686" description="Secreted protein" evidence="2">
    <location>
        <begin position="23"/>
        <end position="333"/>
    </location>
</feature>
<keyword evidence="2" id="KW-0732">Signal</keyword>
<dbReference type="Proteomes" id="UP000197692">
    <property type="component" value="Unassembled WGS sequence"/>
</dbReference>
<dbReference type="AlphaFoldDB" id="A0A854NEB3"/>
<keyword evidence="1" id="KW-0472">Membrane</keyword>
<accession>A0A854NEB3</accession>
<keyword evidence="1" id="KW-1133">Transmembrane helix</keyword>
<sequence>MRRLLSPRFTVPLTLAVAISTASTTQVWIPIPYAIASEPTADAMVEGYYYKVAPDGEKYKNTISTFAHISKTRHMYHDASRKQHYDNFHDRTRKEQLMEIHHRSERACFIGKARVVLALMQAEGNTTARSLDISKVGIELDESSKALPLLEESLNTHRTLYSKNPTAEEAKLIDKRAILSREGKSALEDIIKALENGEDPQEYNAFSVLNWGVEKSYLDKVHGTHHAHSGSSHMPELKISAVSTSDKDTKDKVLADADHNRQALATSLPMPAPTVSVPLDNQASSTKEPGAKGVESEKTGFFQSGIWNHIVTFFKYFGIAAGLFSIFAFLANR</sequence>
<protein>
    <recommendedName>
        <fullName evidence="5">Secreted protein</fullName>
    </recommendedName>
</protein>
<evidence type="ECO:0000256" key="1">
    <source>
        <dbReference type="SAM" id="Phobius"/>
    </source>
</evidence>
<dbReference type="RefSeq" id="WP_004566819.1">
    <property type="nucleotide sequence ID" value="NZ_LSZF01000026.1"/>
</dbReference>
<name>A0A854NEB3_CORDP</name>
<gene>
    <name evidence="3" type="ORF">AY602_06855</name>
</gene>
<feature type="signal peptide" evidence="2">
    <location>
        <begin position="1"/>
        <end position="22"/>
    </location>
</feature>
<proteinExistence type="predicted"/>
<evidence type="ECO:0000256" key="2">
    <source>
        <dbReference type="SAM" id="SignalP"/>
    </source>
</evidence>
<evidence type="ECO:0000313" key="4">
    <source>
        <dbReference type="Proteomes" id="UP000197692"/>
    </source>
</evidence>
<organism evidence="3 4">
    <name type="scientific">Corynebacterium diphtheriae bv. mitis</name>
    <dbReference type="NCBI Taxonomy" id="1806053"/>
    <lineage>
        <taxon>Bacteria</taxon>
        <taxon>Bacillati</taxon>
        <taxon>Actinomycetota</taxon>
        <taxon>Actinomycetes</taxon>
        <taxon>Mycobacteriales</taxon>
        <taxon>Corynebacteriaceae</taxon>
        <taxon>Corynebacterium</taxon>
    </lineage>
</organism>
<evidence type="ECO:0000313" key="3">
    <source>
        <dbReference type="EMBL" id="OWM34400.1"/>
    </source>
</evidence>
<reference evidence="4" key="1">
    <citation type="submission" date="2016-02" db="EMBL/GenBank/DDBJ databases">
        <title>Genomic analyses of a collection of pathogenic Corynebacterium diphtheriae.</title>
        <authorList>
            <person name="Sangal V."/>
            <person name="Titov L."/>
        </authorList>
    </citation>
    <scope>NUCLEOTIDE SEQUENCE [LARGE SCALE GENOMIC DNA]</scope>
    <source>
        <strain evidence="4">1438</strain>
    </source>
</reference>
<evidence type="ECO:0008006" key="5">
    <source>
        <dbReference type="Google" id="ProtNLM"/>
    </source>
</evidence>
<feature type="transmembrane region" description="Helical" evidence="1">
    <location>
        <begin position="313"/>
        <end position="331"/>
    </location>
</feature>